<dbReference type="HAMAP" id="MF_00203">
    <property type="entry name" value="UvrC"/>
    <property type="match status" value="1"/>
</dbReference>
<dbReference type="InterPro" id="IPR035901">
    <property type="entry name" value="GIY-YIG_endonuc_sf"/>
</dbReference>
<evidence type="ECO:0000256" key="7">
    <source>
        <dbReference type="HAMAP-Rule" id="MF_00203"/>
    </source>
</evidence>
<dbReference type="InterPro" id="IPR036876">
    <property type="entry name" value="UVR_dom_sf"/>
</dbReference>
<comment type="caution">
    <text evidence="10">The sequence shown here is derived from an EMBL/GenBank/DDBJ whole genome shotgun (WGS) entry which is preliminary data.</text>
</comment>
<dbReference type="NCBIfam" id="TIGR00194">
    <property type="entry name" value="uvrC"/>
    <property type="match status" value="1"/>
</dbReference>
<evidence type="ECO:0000256" key="6">
    <source>
        <dbReference type="ARBA" id="ARBA00023236"/>
    </source>
</evidence>
<dbReference type="Pfam" id="PF14520">
    <property type="entry name" value="HHH_5"/>
    <property type="match status" value="1"/>
</dbReference>
<evidence type="ECO:0000313" key="10">
    <source>
        <dbReference type="EMBL" id="KAA2219486.1"/>
    </source>
</evidence>
<reference evidence="10 11" key="1">
    <citation type="submission" date="2019-09" db="EMBL/GenBank/DDBJ databases">
        <authorList>
            <person name="Khan S.A."/>
            <person name="Jeon C.O."/>
            <person name="Chun B.H."/>
            <person name="Jeong S.E."/>
        </authorList>
    </citation>
    <scope>NUCLEOTIDE SEQUENCE [LARGE SCALE GENOMIC DNA]</scope>
    <source>
        <strain evidence="10 11">KCTC 42508</strain>
    </source>
</reference>
<comment type="function">
    <text evidence="7">The UvrABC repair system catalyzes the recognition and processing of DNA lesions. UvrC both incises the 5' and 3' sides of the lesion. The N-terminal half is responsible for the 3' incision and the C-terminal half is responsible for the 5' incision.</text>
</comment>
<accession>A0A5B2TY67</accession>
<dbReference type="SUPFAM" id="SSF82771">
    <property type="entry name" value="GIY-YIG endonuclease"/>
    <property type="match status" value="1"/>
</dbReference>
<dbReference type="SUPFAM" id="SSF46600">
    <property type="entry name" value="C-terminal UvrC-binding domain of UvrB"/>
    <property type="match status" value="1"/>
</dbReference>
<organism evidence="10 11">
    <name type="scientific">Maribacter flavus</name>
    <dbReference type="NCBI Taxonomy" id="1658664"/>
    <lineage>
        <taxon>Bacteria</taxon>
        <taxon>Pseudomonadati</taxon>
        <taxon>Bacteroidota</taxon>
        <taxon>Flavobacteriia</taxon>
        <taxon>Flavobacteriales</taxon>
        <taxon>Flavobacteriaceae</taxon>
        <taxon>Maribacter</taxon>
    </lineage>
</organism>
<feature type="domain" description="GIY-YIG" evidence="8">
    <location>
        <begin position="15"/>
        <end position="93"/>
    </location>
</feature>
<dbReference type="InterPro" id="IPR050066">
    <property type="entry name" value="UvrABC_protein_C"/>
</dbReference>
<dbReference type="InterPro" id="IPR010994">
    <property type="entry name" value="RuvA_2-like"/>
</dbReference>
<keyword evidence="6 7" id="KW-0742">SOS response</keyword>
<dbReference type="EMBL" id="VUOE01000001">
    <property type="protein sequence ID" value="KAA2219486.1"/>
    <property type="molecule type" value="Genomic_DNA"/>
</dbReference>
<dbReference type="GO" id="GO:0003677">
    <property type="term" value="F:DNA binding"/>
    <property type="evidence" value="ECO:0007669"/>
    <property type="project" value="UniProtKB-UniRule"/>
</dbReference>
<keyword evidence="2 7" id="KW-0227">DNA damage</keyword>
<dbReference type="SMART" id="SM00465">
    <property type="entry name" value="GIYc"/>
    <property type="match status" value="1"/>
</dbReference>
<dbReference type="PANTHER" id="PTHR30562:SF1">
    <property type="entry name" value="UVRABC SYSTEM PROTEIN C"/>
    <property type="match status" value="1"/>
</dbReference>
<dbReference type="Pfam" id="PF22920">
    <property type="entry name" value="UvrC_RNaseH"/>
    <property type="match status" value="1"/>
</dbReference>
<evidence type="ECO:0000256" key="3">
    <source>
        <dbReference type="ARBA" id="ARBA00022769"/>
    </source>
</evidence>
<dbReference type="GO" id="GO:0009380">
    <property type="term" value="C:excinuclease repair complex"/>
    <property type="evidence" value="ECO:0007669"/>
    <property type="project" value="InterPro"/>
</dbReference>
<dbReference type="CDD" id="cd10434">
    <property type="entry name" value="GIY-YIG_UvrC_Cho"/>
    <property type="match status" value="1"/>
</dbReference>
<dbReference type="Pfam" id="PF08459">
    <property type="entry name" value="UvrC_RNaseH_dom"/>
    <property type="match status" value="1"/>
</dbReference>
<evidence type="ECO:0000259" key="9">
    <source>
        <dbReference type="PROSITE" id="PS50165"/>
    </source>
</evidence>
<evidence type="ECO:0000259" key="8">
    <source>
        <dbReference type="PROSITE" id="PS50164"/>
    </source>
</evidence>
<dbReference type="Proteomes" id="UP000323188">
    <property type="component" value="Unassembled WGS sequence"/>
</dbReference>
<dbReference type="SUPFAM" id="SSF47781">
    <property type="entry name" value="RuvA domain 2-like"/>
    <property type="match status" value="1"/>
</dbReference>
<comment type="subcellular location">
    <subcellularLocation>
        <location evidence="7">Cytoplasm</location>
    </subcellularLocation>
</comment>
<protein>
    <recommendedName>
        <fullName evidence="7">UvrABC system protein C</fullName>
        <shortName evidence="7">Protein UvrC</shortName>
    </recommendedName>
    <alternativeName>
        <fullName evidence="7">Excinuclease ABC subunit C</fullName>
    </alternativeName>
</protein>
<dbReference type="Gene3D" id="3.30.420.340">
    <property type="entry name" value="UvrC, RNAse H endonuclease domain"/>
    <property type="match status" value="1"/>
</dbReference>
<dbReference type="GO" id="GO:0009432">
    <property type="term" value="P:SOS response"/>
    <property type="evidence" value="ECO:0007669"/>
    <property type="project" value="UniProtKB-UniRule"/>
</dbReference>
<dbReference type="PANTHER" id="PTHR30562">
    <property type="entry name" value="UVRC/OXIDOREDUCTASE"/>
    <property type="match status" value="1"/>
</dbReference>
<comment type="subunit">
    <text evidence="7">Interacts with UvrB in an incision complex.</text>
</comment>
<keyword evidence="4 7" id="KW-0267">Excision nuclease</keyword>
<dbReference type="InterPro" id="IPR047296">
    <property type="entry name" value="GIY-YIG_UvrC_Cho"/>
</dbReference>
<dbReference type="PROSITE" id="PS50164">
    <property type="entry name" value="GIY_YIG"/>
    <property type="match status" value="1"/>
</dbReference>
<dbReference type="GO" id="GO:0005737">
    <property type="term" value="C:cytoplasm"/>
    <property type="evidence" value="ECO:0007669"/>
    <property type="project" value="UniProtKB-SubCell"/>
</dbReference>
<name>A0A5B2TY67_9FLAO</name>
<dbReference type="Gene3D" id="1.10.150.20">
    <property type="entry name" value="5' to 3' exonuclease, C-terminal subdomain"/>
    <property type="match status" value="1"/>
</dbReference>
<evidence type="ECO:0000256" key="5">
    <source>
        <dbReference type="ARBA" id="ARBA00023204"/>
    </source>
</evidence>
<evidence type="ECO:0000256" key="1">
    <source>
        <dbReference type="ARBA" id="ARBA00022490"/>
    </source>
</evidence>
<dbReference type="GO" id="GO:0006289">
    <property type="term" value="P:nucleotide-excision repair"/>
    <property type="evidence" value="ECO:0007669"/>
    <property type="project" value="UniProtKB-UniRule"/>
</dbReference>
<keyword evidence="1 7" id="KW-0963">Cytoplasm</keyword>
<keyword evidence="5 7" id="KW-0234">DNA repair</keyword>
<comment type="similarity">
    <text evidence="7">Belongs to the UvrC family.</text>
</comment>
<feature type="domain" description="UvrC family homology region profile" evidence="9">
    <location>
        <begin position="262"/>
        <end position="476"/>
    </location>
</feature>
<dbReference type="InterPro" id="IPR000305">
    <property type="entry name" value="GIY-YIG_endonuc"/>
</dbReference>
<sequence length="595" mass="68772">MSQIPIDVQLSALPNGPGVYQFYDKEDKILYVGKAKNLKKRVSSYFNKNHEYGKTRVLVKKIKKIKHIVVPTESDALLLENNLIKEYKPRYNVMLKDDKSYPWLCLKNERFPRLFPTRRVIKDGSEYYGPYTSMKTVRTLLDLIKSVYPLRTCNYDLSEEKIKGGKYKVCLEYHLGNCKGPCEGLQSSEEYDRQIADIKEIIKGNFKSSLHYFKGQMKTFAAEMRYEEAQRIKDKIEVLENYQVKSTIVNPKISNVDVFTIVADNAMAYVNFLQLSHGSIIRSHTMEIKKKLDESDEELLQLAIVEIRQRFNSQSKELYLPFPVELDESLIISVPKLGDKKRLLELSERNAKFFRQERFNQIKIIDPDRHTNRIMAQMKKDLRLSEEPRHIECFDNSNIQGTNPVAACVVFKDGKPSKKDYRHFNIKTVSGPDDFASMEEVVFRRYKRLLEEEEPLPQLIIIDGGKGQLSSALKSLDILGLRGKIAIVGIAKRLEEIYFPGDSIPLYLDKKSESLKIIQHLRNEAHRFGITFHRNKRSKSAINSELENIEGVGEKTARDLLKKFKSVKRIKEASLDHLAEVVGTSKAQKIYGSFH</sequence>
<evidence type="ECO:0000256" key="4">
    <source>
        <dbReference type="ARBA" id="ARBA00022881"/>
    </source>
</evidence>
<gene>
    <name evidence="7 10" type="primary">uvrC</name>
    <name evidence="10" type="ORF">F0361_07755</name>
</gene>
<dbReference type="PROSITE" id="PS50165">
    <property type="entry name" value="UVRC"/>
    <property type="match status" value="1"/>
</dbReference>
<dbReference type="Gene3D" id="3.40.1440.10">
    <property type="entry name" value="GIY-YIG endonuclease"/>
    <property type="match status" value="1"/>
</dbReference>
<dbReference type="GO" id="GO:0009381">
    <property type="term" value="F:excinuclease ABC activity"/>
    <property type="evidence" value="ECO:0007669"/>
    <property type="project" value="UniProtKB-UniRule"/>
</dbReference>
<dbReference type="AlphaFoldDB" id="A0A5B2TY67"/>
<dbReference type="RefSeq" id="WP_154917911.1">
    <property type="nucleotide sequence ID" value="NZ_VUOE01000001.1"/>
</dbReference>
<dbReference type="Pfam" id="PF01541">
    <property type="entry name" value="GIY-YIG"/>
    <property type="match status" value="1"/>
</dbReference>
<keyword evidence="3 7" id="KW-0228">DNA excision</keyword>
<dbReference type="InterPro" id="IPR001162">
    <property type="entry name" value="UvrC_RNase_H_dom"/>
</dbReference>
<evidence type="ECO:0000256" key="2">
    <source>
        <dbReference type="ARBA" id="ARBA00022763"/>
    </source>
</evidence>
<proteinExistence type="inferred from homology"/>
<dbReference type="FunFam" id="3.40.1440.10:FF:000001">
    <property type="entry name" value="UvrABC system protein C"/>
    <property type="match status" value="1"/>
</dbReference>
<dbReference type="InterPro" id="IPR004791">
    <property type="entry name" value="UvrC"/>
</dbReference>
<dbReference type="InterPro" id="IPR038476">
    <property type="entry name" value="UvrC_RNase_H_dom_sf"/>
</dbReference>
<evidence type="ECO:0000313" key="11">
    <source>
        <dbReference type="Proteomes" id="UP000323188"/>
    </source>
</evidence>